<dbReference type="Proteomes" id="UP001140949">
    <property type="component" value="Unassembled WGS sequence"/>
</dbReference>
<protein>
    <recommendedName>
        <fullName evidence="5">Glycosyltransferase</fullName>
        <ecNumber evidence="5">2.4.1.-</ecNumber>
    </recommendedName>
</protein>
<dbReference type="EMBL" id="JANAVB010039818">
    <property type="protein sequence ID" value="KAJ6799363.1"/>
    <property type="molecule type" value="Genomic_DNA"/>
</dbReference>
<gene>
    <name evidence="6" type="ORF">M6B38_207695</name>
</gene>
<organism evidence="6 7">
    <name type="scientific">Iris pallida</name>
    <name type="common">Sweet iris</name>
    <dbReference type="NCBI Taxonomy" id="29817"/>
    <lineage>
        <taxon>Eukaryota</taxon>
        <taxon>Viridiplantae</taxon>
        <taxon>Streptophyta</taxon>
        <taxon>Embryophyta</taxon>
        <taxon>Tracheophyta</taxon>
        <taxon>Spermatophyta</taxon>
        <taxon>Magnoliopsida</taxon>
        <taxon>Liliopsida</taxon>
        <taxon>Asparagales</taxon>
        <taxon>Iridaceae</taxon>
        <taxon>Iridoideae</taxon>
        <taxon>Irideae</taxon>
        <taxon>Iris</taxon>
    </lineage>
</organism>
<accession>A0AAX6E5X6</accession>
<dbReference type="AlphaFoldDB" id="A0AAX6E5X6"/>
<dbReference type="InterPro" id="IPR002213">
    <property type="entry name" value="UDP_glucos_trans"/>
</dbReference>
<dbReference type="SUPFAM" id="SSF53756">
    <property type="entry name" value="UDP-Glycosyltransferase/glycogen phosphorylase"/>
    <property type="match status" value="1"/>
</dbReference>
<dbReference type="FunFam" id="3.40.50.2000:FF:000063">
    <property type="entry name" value="Glycosyltransferase"/>
    <property type="match status" value="1"/>
</dbReference>
<evidence type="ECO:0000313" key="6">
    <source>
        <dbReference type="EMBL" id="KAJ6799363.1"/>
    </source>
</evidence>
<dbReference type="PANTHER" id="PTHR48047:SF45">
    <property type="entry name" value="SCOPOLETIN GLUCOSYLTRANSFERASE-LIKE"/>
    <property type="match status" value="1"/>
</dbReference>
<dbReference type="GO" id="GO:0035251">
    <property type="term" value="F:UDP-glucosyltransferase activity"/>
    <property type="evidence" value="ECO:0007669"/>
    <property type="project" value="TreeGrafter"/>
</dbReference>
<dbReference type="Gene3D" id="3.40.50.2000">
    <property type="entry name" value="Glycogen Phosphorylase B"/>
    <property type="match status" value="2"/>
</dbReference>
<reference evidence="6" key="2">
    <citation type="submission" date="2023-04" db="EMBL/GenBank/DDBJ databases">
        <authorList>
            <person name="Bruccoleri R.E."/>
            <person name="Oakeley E.J."/>
            <person name="Faust A.-M."/>
            <person name="Dessus-Babus S."/>
            <person name="Altorfer M."/>
            <person name="Burckhardt D."/>
            <person name="Oertli M."/>
            <person name="Naumann U."/>
            <person name="Petersen F."/>
            <person name="Wong J."/>
        </authorList>
    </citation>
    <scope>NUCLEOTIDE SEQUENCE</scope>
    <source>
        <strain evidence="6">GSM-AAB239-AS_SAM_17_03QT</strain>
        <tissue evidence="6">Leaf</tissue>
    </source>
</reference>
<evidence type="ECO:0000256" key="2">
    <source>
        <dbReference type="ARBA" id="ARBA00022676"/>
    </source>
</evidence>
<keyword evidence="3 4" id="KW-0808">Transferase</keyword>
<name>A0AAX6E5X6_IRIPA</name>
<keyword evidence="2 4" id="KW-0328">Glycosyltransferase</keyword>
<sequence>MAPESLRCGLSMLFFPFMAQGHMLPMLDMAKLFAMRGVKASVLTTPANAHLVQPFLDRANNGSVPEPMRLLLVPFPSDTGLPPGCENLSSIPSAEMPTFIDATRRLRQPFDLVLRDLLPDCVVTDMFFPWTYDAAAELGIPRLVFHGMNLFTLCVRDSFRRYRPLESLSQEAESLVVPGLPHRIELLVSQIPHFEKAKGEFAYQMEESESKSYGVVVNSFYELEPDYARHYREVVGRRAWQIGPVALCNSDTNADKSARGYEDAIGRDDCLKWLDSKSAGSVLYVCFGSMSDFTAAQLRELALGLEACGHPFVWVVRSDGWVPEGGFEERVEGRGLVIRGWAPQILILNHASVGGFVTHCGWNSCLEGVSAGLPLVTWPLFADQAYNEKLIVDVLKIGVPVGVAKKKKKKATATTREGEYDQVVAAAMIKKAVDQVMGGAEDAQERRRRARELGEMARSAVMEKGGSSYKAMSNLLLELSMDKNAAGEQYAN</sequence>
<dbReference type="PANTHER" id="PTHR48047">
    <property type="entry name" value="GLYCOSYLTRANSFERASE"/>
    <property type="match status" value="1"/>
</dbReference>
<keyword evidence="7" id="KW-1185">Reference proteome</keyword>
<dbReference type="EC" id="2.4.1.-" evidence="5"/>
<proteinExistence type="inferred from homology"/>
<comment type="similarity">
    <text evidence="1 4">Belongs to the UDP-glycosyltransferase family.</text>
</comment>
<dbReference type="InterPro" id="IPR035595">
    <property type="entry name" value="UDP_glycos_trans_CS"/>
</dbReference>
<comment type="caution">
    <text evidence="6">The sequence shown here is derived from an EMBL/GenBank/DDBJ whole genome shotgun (WGS) entry which is preliminary data.</text>
</comment>
<reference evidence="6" key="1">
    <citation type="journal article" date="2023" name="GigaByte">
        <title>Genome assembly of the bearded iris, Iris pallida Lam.</title>
        <authorList>
            <person name="Bruccoleri R.E."/>
            <person name="Oakeley E.J."/>
            <person name="Faust A.M.E."/>
            <person name="Altorfer M."/>
            <person name="Dessus-Babus S."/>
            <person name="Burckhardt D."/>
            <person name="Oertli M."/>
            <person name="Naumann U."/>
            <person name="Petersen F."/>
            <person name="Wong J."/>
        </authorList>
    </citation>
    <scope>NUCLEOTIDE SEQUENCE</scope>
    <source>
        <strain evidence="6">GSM-AAB239-AS_SAM_17_03QT</strain>
    </source>
</reference>
<evidence type="ECO:0000256" key="3">
    <source>
        <dbReference type="ARBA" id="ARBA00022679"/>
    </source>
</evidence>
<evidence type="ECO:0000256" key="1">
    <source>
        <dbReference type="ARBA" id="ARBA00009995"/>
    </source>
</evidence>
<dbReference type="PROSITE" id="PS00375">
    <property type="entry name" value="UDPGT"/>
    <property type="match status" value="1"/>
</dbReference>
<evidence type="ECO:0000313" key="7">
    <source>
        <dbReference type="Proteomes" id="UP001140949"/>
    </source>
</evidence>
<dbReference type="Pfam" id="PF00201">
    <property type="entry name" value="UDPGT"/>
    <property type="match status" value="1"/>
</dbReference>
<evidence type="ECO:0000256" key="4">
    <source>
        <dbReference type="RuleBase" id="RU003718"/>
    </source>
</evidence>
<evidence type="ECO:0000256" key="5">
    <source>
        <dbReference type="RuleBase" id="RU362057"/>
    </source>
</evidence>
<dbReference type="CDD" id="cd03784">
    <property type="entry name" value="GT1_Gtf-like"/>
    <property type="match status" value="1"/>
</dbReference>